<dbReference type="EnsemblPlants" id="Pp3c21_8740V3.2">
    <property type="protein sequence ID" value="Pp3c21_8740V3.2"/>
    <property type="gene ID" value="Pp3c21_8740"/>
</dbReference>
<dbReference type="Gramene" id="Pp3c21_8740V3.1">
    <property type="protein sequence ID" value="Pp3c21_8740V3.1"/>
    <property type="gene ID" value="Pp3c21_8740"/>
</dbReference>
<protein>
    <submittedName>
        <fullName evidence="1">Uncharacterized protein</fullName>
    </submittedName>
</protein>
<dbReference type="Proteomes" id="UP000006727">
    <property type="component" value="Chromosome 21"/>
</dbReference>
<dbReference type="EnsemblPlants" id="Pp3c21_8740V3.1">
    <property type="protein sequence ID" value="Pp3c21_8740V3.1"/>
    <property type="gene ID" value="Pp3c21_8740"/>
</dbReference>
<evidence type="ECO:0000313" key="2">
    <source>
        <dbReference type="Proteomes" id="UP000006727"/>
    </source>
</evidence>
<sequence length="45" mass="5464">MSEISCFYLGSVWLLGEYSLRSRQIRSSFRIMRMLRSFAIRNWCI</sequence>
<name>A0A7I4FES9_PHYPA</name>
<reference evidence="1" key="3">
    <citation type="submission" date="2020-12" db="UniProtKB">
        <authorList>
            <consortium name="EnsemblPlants"/>
        </authorList>
    </citation>
    <scope>IDENTIFICATION</scope>
</reference>
<organism evidence="1 2">
    <name type="scientific">Physcomitrium patens</name>
    <name type="common">Spreading-leaved earth moss</name>
    <name type="synonym">Physcomitrella patens</name>
    <dbReference type="NCBI Taxonomy" id="3218"/>
    <lineage>
        <taxon>Eukaryota</taxon>
        <taxon>Viridiplantae</taxon>
        <taxon>Streptophyta</taxon>
        <taxon>Embryophyta</taxon>
        <taxon>Bryophyta</taxon>
        <taxon>Bryophytina</taxon>
        <taxon>Bryopsida</taxon>
        <taxon>Funariidae</taxon>
        <taxon>Funariales</taxon>
        <taxon>Funariaceae</taxon>
        <taxon>Physcomitrium</taxon>
    </lineage>
</organism>
<dbReference type="InParanoid" id="A0A7I4FES9"/>
<dbReference type="EMBL" id="ABEU02000021">
    <property type="status" value="NOT_ANNOTATED_CDS"/>
    <property type="molecule type" value="Genomic_DNA"/>
</dbReference>
<dbReference type="Gramene" id="Pp3c21_8740V3.2">
    <property type="protein sequence ID" value="Pp3c21_8740V3.2"/>
    <property type="gene ID" value="Pp3c21_8740"/>
</dbReference>
<reference evidence="1 2" key="1">
    <citation type="journal article" date="2008" name="Science">
        <title>The Physcomitrella genome reveals evolutionary insights into the conquest of land by plants.</title>
        <authorList>
            <person name="Rensing S."/>
            <person name="Lang D."/>
            <person name="Zimmer A."/>
            <person name="Terry A."/>
            <person name="Salamov A."/>
            <person name="Shapiro H."/>
            <person name="Nishiyama T."/>
            <person name="Perroud P.-F."/>
            <person name="Lindquist E."/>
            <person name="Kamisugi Y."/>
            <person name="Tanahashi T."/>
            <person name="Sakakibara K."/>
            <person name="Fujita T."/>
            <person name="Oishi K."/>
            <person name="Shin-I T."/>
            <person name="Kuroki Y."/>
            <person name="Toyoda A."/>
            <person name="Suzuki Y."/>
            <person name="Hashimoto A."/>
            <person name="Yamaguchi K."/>
            <person name="Sugano A."/>
            <person name="Kohara Y."/>
            <person name="Fujiyama A."/>
            <person name="Anterola A."/>
            <person name="Aoki S."/>
            <person name="Ashton N."/>
            <person name="Barbazuk W.B."/>
            <person name="Barker E."/>
            <person name="Bennetzen J."/>
            <person name="Bezanilla M."/>
            <person name="Blankenship R."/>
            <person name="Cho S.H."/>
            <person name="Dutcher S."/>
            <person name="Estelle M."/>
            <person name="Fawcett J.A."/>
            <person name="Gundlach H."/>
            <person name="Hanada K."/>
            <person name="Heyl A."/>
            <person name="Hicks K.A."/>
            <person name="Hugh J."/>
            <person name="Lohr M."/>
            <person name="Mayer K."/>
            <person name="Melkozernov A."/>
            <person name="Murata T."/>
            <person name="Nelson D."/>
            <person name="Pils B."/>
            <person name="Prigge M."/>
            <person name="Reiss B."/>
            <person name="Renner T."/>
            <person name="Rombauts S."/>
            <person name="Rushton P."/>
            <person name="Sanderfoot A."/>
            <person name="Schween G."/>
            <person name="Shiu S.-H."/>
            <person name="Stueber K."/>
            <person name="Theodoulou F.L."/>
            <person name="Tu H."/>
            <person name="Van de Peer Y."/>
            <person name="Verrier P.J."/>
            <person name="Waters E."/>
            <person name="Wood A."/>
            <person name="Yang L."/>
            <person name="Cove D."/>
            <person name="Cuming A."/>
            <person name="Hasebe M."/>
            <person name="Lucas S."/>
            <person name="Mishler D.B."/>
            <person name="Reski R."/>
            <person name="Grigoriev I."/>
            <person name="Quatrano R.S."/>
            <person name="Boore J.L."/>
        </authorList>
    </citation>
    <scope>NUCLEOTIDE SEQUENCE [LARGE SCALE GENOMIC DNA]</scope>
    <source>
        <strain evidence="1 2">cv. Gransden 2004</strain>
    </source>
</reference>
<evidence type="ECO:0000313" key="1">
    <source>
        <dbReference type="EnsemblPlants" id="Pp3c21_8740V3.2"/>
    </source>
</evidence>
<proteinExistence type="predicted"/>
<reference evidence="1 2" key="2">
    <citation type="journal article" date="2018" name="Plant J.">
        <title>The Physcomitrella patens chromosome-scale assembly reveals moss genome structure and evolution.</title>
        <authorList>
            <person name="Lang D."/>
            <person name="Ullrich K.K."/>
            <person name="Murat F."/>
            <person name="Fuchs J."/>
            <person name="Jenkins J."/>
            <person name="Haas F.B."/>
            <person name="Piednoel M."/>
            <person name="Gundlach H."/>
            <person name="Van Bel M."/>
            <person name="Meyberg R."/>
            <person name="Vives C."/>
            <person name="Morata J."/>
            <person name="Symeonidi A."/>
            <person name="Hiss M."/>
            <person name="Muchero W."/>
            <person name="Kamisugi Y."/>
            <person name="Saleh O."/>
            <person name="Blanc G."/>
            <person name="Decker E.L."/>
            <person name="van Gessel N."/>
            <person name="Grimwood J."/>
            <person name="Hayes R.D."/>
            <person name="Graham S.W."/>
            <person name="Gunter L.E."/>
            <person name="McDaniel S.F."/>
            <person name="Hoernstein S.N.W."/>
            <person name="Larsson A."/>
            <person name="Li F.W."/>
            <person name="Perroud P.F."/>
            <person name="Phillips J."/>
            <person name="Ranjan P."/>
            <person name="Rokshar D.S."/>
            <person name="Rothfels C.J."/>
            <person name="Schneider L."/>
            <person name="Shu S."/>
            <person name="Stevenson D.W."/>
            <person name="Thummler F."/>
            <person name="Tillich M."/>
            <person name="Villarreal Aguilar J.C."/>
            <person name="Widiez T."/>
            <person name="Wong G.K."/>
            <person name="Wymore A."/>
            <person name="Zhang Y."/>
            <person name="Zimmer A.D."/>
            <person name="Quatrano R.S."/>
            <person name="Mayer K.F.X."/>
            <person name="Goodstein D."/>
            <person name="Casacuberta J.M."/>
            <person name="Vandepoele K."/>
            <person name="Reski R."/>
            <person name="Cuming A.C."/>
            <person name="Tuskan G.A."/>
            <person name="Maumus F."/>
            <person name="Salse J."/>
            <person name="Schmutz J."/>
            <person name="Rensing S.A."/>
        </authorList>
    </citation>
    <scope>NUCLEOTIDE SEQUENCE [LARGE SCALE GENOMIC DNA]</scope>
    <source>
        <strain evidence="1 2">cv. Gransden 2004</strain>
    </source>
</reference>
<accession>A0A7I4FES9</accession>
<dbReference type="AlphaFoldDB" id="A0A7I4FES9"/>
<keyword evidence="2" id="KW-1185">Reference proteome</keyword>